<reference evidence="2" key="2">
    <citation type="journal article" date="2015" name="Data Brief">
        <title>Shoot transcriptome of the giant reed, Arundo donax.</title>
        <authorList>
            <person name="Barrero R.A."/>
            <person name="Guerrero F.D."/>
            <person name="Moolhuijzen P."/>
            <person name="Goolsby J.A."/>
            <person name="Tidwell J."/>
            <person name="Bellgard S.E."/>
            <person name="Bellgard M.I."/>
        </authorList>
    </citation>
    <scope>NUCLEOTIDE SEQUENCE</scope>
    <source>
        <tissue evidence="2">Shoot tissue taken approximately 20 cm above the soil surface</tissue>
    </source>
</reference>
<protein>
    <submittedName>
        <fullName evidence="2">Uncharacterized protein</fullName>
    </submittedName>
</protein>
<proteinExistence type="predicted"/>
<evidence type="ECO:0000256" key="1">
    <source>
        <dbReference type="SAM" id="MobiDB-lite"/>
    </source>
</evidence>
<sequence>MDFSLTPASLLRGDLGGSLPSGAD</sequence>
<accession>A0A0A9HVQ5</accession>
<dbReference type="EMBL" id="GBRH01160898">
    <property type="protein sequence ID" value="JAE36998.1"/>
    <property type="molecule type" value="Transcribed_RNA"/>
</dbReference>
<feature type="region of interest" description="Disordered" evidence="1">
    <location>
        <begin position="1"/>
        <end position="24"/>
    </location>
</feature>
<name>A0A0A9HVQ5_ARUDO</name>
<dbReference type="AlphaFoldDB" id="A0A0A9HVQ5"/>
<evidence type="ECO:0000313" key="2">
    <source>
        <dbReference type="EMBL" id="JAE36998.1"/>
    </source>
</evidence>
<reference evidence="2" key="1">
    <citation type="submission" date="2014-09" db="EMBL/GenBank/DDBJ databases">
        <authorList>
            <person name="Magalhaes I.L.F."/>
            <person name="Oliveira U."/>
            <person name="Santos F.R."/>
            <person name="Vidigal T.H.D.A."/>
            <person name="Brescovit A.D."/>
            <person name="Santos A.J."/>
        </authorList>
    </citation>
    <scope>NUCLEOTIDE SEQUENCE</scope>
    <source>
        <tissue evidence="2">Shoot tissue taken approximately 20 cm above the soil surface</tissue>
    </source>
</reference>
<organism evidence="2">
    <name type="scientific">Arundo donax</name>
    <name type="common">Giant reed</name>
    <name type="synonym">Donax arundinaceus</name>
    <dbReference type="NCBI Taxonomy" id="35708"/>
    <lineage>
        <taxon>Eukaryota</taxon>
        <taxon>Viridiplantae</taxon>
        <taxon>Streptophyta</taxon>
        <taxon>Embryophyta</taxon>
        <taxon>Tracheophyta</taxon>
        <taxon>Spermatophyta</taxon>
        <taxon>Magnoliopsida</taxon>
        <taxon>Liliopsida</taxon>
        <taxon>Poales</taxon>
        <taxon>Poaceae</taxon>
        <taxon>PACMAD clade</taxon>
        <taxon>Arundinoideae</taxon>
        <taxon>Arundineae</taxon>
        <taxon>Arundo</taxon>
    </lineage>
</organism>